<comment type="caution">
    <text evidence="1">The sequence shown here is derived from an EMBL/GenBank/DDBJ whole genome shotgun (WGS) entry which is preliminary data.</text>
</comment>
<organism evidence="1 2">
    <name type="scientific">Trichinella nelsoni</name>
    <dbReference type="NCBI Taxonomy" id="6336"/>
    <lineage>
        <taxon>Eukaryota</taxon>
        <taxon>Metazoa</taxon>
        <taxon>Ecdysozoa</taxon>
        <taxon>Nematoda</taxon>
        <taxon>Enoplea</taxon>
        <taxon>Dorylaimia</taxon>
        <taxon>Trichinellida</taxon>
        <taxon>Trichinellidae</taxon>
        <taxon>Trichinella</taxon>
    </lineage>
</organism>
<sequence length="100" mass="11813">MERKKIIHYLTRCYSSKNQIIHIQTIQITNFATCKIDYNLISNLFSSLPTLTESLFKVVEISIAYHSRASFVKFEIEKQKRKFSYDKNLRIGHILHCSTK</sequence>
<reference evidence="1 2" key="1">
    <citation type="submission" date="2015-01" db="EMBL/GenBank/DDBJ databases">
        <title>Evolution of Trichinella species and genotypes.</title>
        <authorList>
            <person name="Korhonen P.K."/>
            <person name="Edoardo P."/>
            <person name="Giuseppe L.R."/>
            <person name="Gasser R.B."/>
        </authorList>
    </citation>
    <scope>NUCLEOTIDE SEQUENCE [LARGE SCALE GENOMIC DNA]</scope>
    <source>
        <strain evidence="1">ISS37</strain>
    </source>
</reference>
<dbReference type="AlphaFoldDB" id="A0A0V0SN69"/>
<proteinExistence type="predicted"/>
<name>A0A0V0SN69_9BILA</name>
<dbReference type="OrthoDB" id="10419958at2759"/>
<dbReference type="EMBL" id="JYDL01000001">
    <property type="protein sequence ID" value="KRX28137.1"/>
    <property type="molecule type" value="Genomic_DNA"/>
</dbReference>
<dbReference type="Proteomes" id="UP000054630">
    <property type="component" value="Unassembled WGS sequence"/>
</dbReference>
<protein>
    <submittedName>
        <fullName evidence="1">Uncharacterized protein</fullName>
    </submittedName>
</protein>
<gene>
    <name evidence="1" type="ORF">T07_11754</name>
</gene>
<evidence type="ECO:0000313" key="1">
    <source>
        <dbReference type="EMBL" id="KRX28137.1"/>
    </source>
</evidence>
<evidence type="ECO:0000313" key="2">
    <source>
        <dbReference type="Proteomes" id="UP000054630"/>
    </source>
</evidence>
<accession>A0A0V0SN69</accession>
<keyword evidence="2" id="KW-1185">Reference proteome</keyword>